<comment type="caution">
    <text evidence="3">The sequence shown here is derived from an EMBL/GenBank/DDBJ whole genome shotgun (WGS) entry which is preliminary data.</text>
</comment>
<dbReference type="Gene3D" id="3.10.20.90">
    <property type="entry name" value="Phosphatidylinositol 3-kinase Catalytic Subunit, Chain A, domain 1"/>
    <property type="match status" value="5"/>
</dbReference>
<dbReference type="InterPro" id="IPR019956">
    <property type="entry name" value="Ubiquitin_dom"/>
</dbReference>
<dbReference type="EMBL" id="JAIQCV010000011">
    <property type="protein sequence ID" value="KAH1046590.1"/>
    <property type="molecule type" value="Genomic_DNA"/>
</dbReference>
<feature type="domain" description="Ubiquitin-like" evidence="2">
    <location>
        <begin position="24"/>
        <end position="93"/>
    </location>
</feature>
<dbReference type="InterPro" id="IPR000626">
    <property type="entry name" value="Ubiquitin-like_dom"/>
</dbReference>
<evidence type="ECO:0000259" key="2">
    <source>
        <dbReference type="PROSITE" id="PS50053"/>
    </source>
</evidence>
<keyword evidence="1" id="KW-1017">Isopeptide bond</keyword>
<dbReference type="SUPFAM" id="SSF54236">
    <property type="entry name" value="Ubiquitin-like"/>
    <property type="match status" value="5"/>
</dbReference>
<dbReference type="InterPro" id="IPR050158">
    <property type="entry name" value="Ubiquitin_ubiquitin-like"/>
</dbReference>
<dbReference type="GO" id="GO:0003729">
    <property type="term" value="F:mRNA binding"/>
    <property type="evidence" value="ECO:0007669"/>
    <property type="project" value="UniProtKB-ARBA"/>
</dbReference>
<dbReference type="OrthoDB" id="1894077at2759"/>
<protein>
    <recommendedName>
        <fullName evidence="2">Ubiquitin-like domain-containing protein</fullName>
    </recommendedName>
</protein>
<sequence>MLLLFVHEGDLVSNLAMNSLTVKIPVYLKLVKTVAWKVKPTETVKNLKALLYEKGIVSETIRDLCFAGKLLNDDERLVDHGIQRNSTLHLLLQNFDVLKLHIKIPSEQRTIVVEARVNDTVESIKSLIEVTEGIELNRFYLIYEGKLLEEDWTLSSLDVKNESTICVVFSQKDVLSIYVKALSGKVAKLKVKVTFSVADVKAIADTMLGTSAGSLFYLGRQLEDSKILACYDIKEESMLQILHPLFQVFVKTWSGRTLTLDVQQNMTVQDVKDKIFKKLKIPVHLQSIIFSGKRLEGGRDLASYRIQKHSTLSMVLAPSSTIMRIEVGKITSSISHFSTVRTVKEMIRSKKGITVKEILYGEKALDDKFSLEHYGINKETELTVVY</sequence>
<evidence type="ECO:0000313" key="4">
    <source>
        <dbReference type="Proteomes" id="UP000828251"/>
    </source>
</evidence>
<proteinExistence type="predicted"/>
<dbReference type="InterPro" id="IPR029071">
    <property type="entry name" value="Ubiquitin-like_domsf"/>
</dbReference>
<dbReference type="PANTHER" id="PTHR10666">
    <property type="entry name" value="UBIQUITIN"/>
    <property type="match status" value="1"/>
</dbReference>
<evidence type="ECO:0000256" key="1">
    <source>
        <dbReference type="ARBA" id="ARBA00022499"/>
    </source>
</evidence>
<dbReference type="Proteomes" id="UP000828251">
    <property type="component" value="Unassembled WGS sequence"/>
</dbReference>
<feature type="domain" description="Ubiquitin-like" evidence="2">
    <location>
        <begin position="175"/>
        <end position="242"/>
    </location>
</feature>
<dbReference type="SMART" id="SM00213">
    <property type="entry name" value="UBQ"/>
    <property type="match status" value="5"/>
</dbReference>
<organism evidence="3 4">
    <name type="scientific">Gossypium stocksii</name>
    <dbReference type="NCBI Taxonomy" id="47602"/>
    <lineage>
        <taxon>Eukaryota</taxon>
        <taxon>Viridiplantae</taxon>
        <taxon>Streptophyta</taxon>
        <taxon>Embryophyta</taxon>
        <taxon>Tracheophyta</taxon>
        <taxon>Spermatophyta</taxon>
        <taxon>Magnoliopsida</taxon>
        <taxon>eudicotyledons</taxon>
        <taxon>Gunneridae</taxon>
        <taxon>Pentapetalae</taxon>
        <taxon>rosids</taxon>
        <taxon>malvids</taxon>
        <taxon>Malvales</taxon>
        <taxon>Malvaceae</taxon>
        <taxon>Malvoideae</taxon>
        <taxon>Gossypium</taxon>
    </lineage>
</organism>
<reference evidence="3 4" key="1">
    <citation type="journal article" date="2021" name="Plant Biotechnol. J.">
        <title>Multi-omics assisted identification of the key and species-specific regulatory components of drought-tolerant mechanisms in Gossypium stocksii.</title>
        <authorList>
            <person name="Yu D."/>
            <person name="Ke L."/>
            <person name="Zhang D."/>
            <person name="Wu Y."/>
            <person name="Sun Y."/>
            <person name="Mei J."/>
            <person name="Sun J."/>
            <person name="Sun Y."/>
        </authorList>
    </citation>
    <scope>NUCLEOTIDE SEQUENCE [LARGE SCALE GENOMIC DNA]</scope>
    <source>
        <strain evidence="4">cv. E1</strain>
        <tissue evidence="3">Leaf</tissue>
    </source>
</reference>
<dbReference type="Pfam" id="PF00240">
    <property type="entry name" value="ubiquitin"/>
    <property type="match status" value="3"/>
</dbReference>
<name>A0A9D3UKG0_9ROSI</name>
<dbReference type="PRINTS" id="PR00348">
    <property type="entry name" value="UBIQUITIN"/>
</dbReference>
<dbReference type="AlphaFoldDB" id="A0A9D3UKG0"/>
<feature type="domain" description="Ubiquitin-like" evidence="2">
    <location>
        <begin position="98"/>
        <end position="174"/>
    </location>
</feature>
<feature type="domain" description="Ubiquitin-like" evidence="2">
    <location>
        <begin position="246"/>
        <end position="316"/>
    </location>
</feature>
<accession>A0A9D3UKG0</accession>
<dbReference type="CDD" id="cd17039">
    <property type="entry name" value="Ubl_ubiquitin_like"/>
    <property type="match status" value="2"/>
</dbReference>
<evidence type="ECO:0000313" key="3">
    <source>
        <dbReference type="EMBL" id="KAH1046590.1"/>
    </source>
</evidence>
<gene>
    <name evidence="3" type="ORF">J1N35_037374</name>
</gene>
<keyword evidence="4" id="KW-1185">Reference proteome</keyword>
<dbReference type="PROSITE" id="PS50053">
    <property type="entry name" value="UBIQUITIN_2"/>
    <property type="match status" value="4"/>
</dbReference>